<dbReference type="Pfam" id="PF00643">
    <property type="entry name" value="zf-B_box"/>
    <property type="match status" value="2"/>
</dbReference>
<dbReference type="GO" id="GO:0008270">
    <property type="term" value="F:zinc ion binding"/>
    <property type="evidence" value="ECO:0007669"/>
    <property type="project" value="UniProtKB-KW"/>
</dbReference>
<dbReference type="Gene3D" id="3.30.160.60">
    <property type="entry name" value="Classic Zinc Finger"/>
    <property type="match status" value="1"/>
</dbReference>
<dbReference type="InterPro" id="IPR049808">
    <property type="entry name" value="CONSTANS-like_Bbox1"/>
</dbReference>
<gene>
    <name evidence="12" type="ORF">Fmac_020264</name>
</gene>
<dbReference type="InterPro" id="IPR000315">
    <property type="entry name" value="Znf_B-box"/>
</dbReference>
<organism evidence="12 13">
    <name type="scientific">Flemingia macrophylla</name>
    <dbReference type="NCBI Taxonomy" id="520843"/>
    <lineage>
        <taxon>Eukaryota</taxon>
        <taxon>Viridiplantae</taxon>
        <taxon>Streptophyta</taxon>
        <taxon>Embryophyta</taxon>
        <taxon>Tracheophyta</taxon>
        <taxon>Spermatophyta</taxon>
        <taxon>Magnoliopsida</taxon>
        <taxon>eudicotyledons</taxon>
        <taxon>Gunneridae</taxon>
        <taxon>Pentapetalae</taxon>
        <taxon>rosids</taxon>
        <taxon>fabids</taxon>
        <taxon>Fabales</taxon>
        <taxon>Fabaceae</taxon>
        <taxon>Papilionoideae</taxon>
        <taxon>50 kb inversion clade</taxon>
        <taxon>NPAAA clade</taxon>
        <taxon>indigoferoid/millettioid clade</taxon>
        <taxon>Phaseoleae</taxon>
        <taxon>Flemingia</taxon>
    </lineage>
</organism>
<dbReference type="FunFam" id="3.30.160.60:FF:000589">
    <property type="entry name" value="B-box zinc finger protein 22"/>
    <property type="match status" value="1"/>
</dbReference>
<keyword evidence="5" id="KW-0862">Zinc</keyword>
<accession>A0ABD1LTL2</accession>
<keyword evidence="7" id="KW-0804">Transcription</keyword>
<evidence type="ECO:0000256" key="1">
    <source>
        <dbReference type="ARBA" id="ARBA00004123"/>
    </source>
</evidence>
<dbReference type="PROSITE" id="PS50119">
    <property type="entry name" value="ZF_BBOX"/>
    <property type="match status" value="2"/>
</dbReference>
<feature type="region of interest" description="Disordered" evidence="10">
    <location>
        <begin position="113"/>
        <end position="142"/>
    </location>
</feature>
<evidence type="ECO:0000256" key="10">
    <source>
        <dbReference type="SAM" id="MobiDB-lite"/>
    </source>
</evidence>
<proteinExistence type="predicted"/>
<feature type="compositionally biased region" description="Low complexity" evidence="10">
    <location>
        <begin position="114"/>
        <end position="140"/>
    </location>
</feature>
<evidence type="ECO:0000313" key="13">
    <source>
        <dbReference type="Proteomes" id="UP001603857"/>
    </source>
</evidence>
<evidence type="ECO:0000259" key="11">
    <source>
        <dbReference type="PROSITE" id="PS50119"/>
    </source>
</evidence>
<dbReference type="Proteomes" id="UP001603857">
    <property type="component" value="Unassembled WGS sequence"/>
</dbReference>
<reference evidence="12 13" key="1">
    <citation type="submission" date="2024-08" db="EMBL/GenBank/DDBJ databases">
        <title>Insights into the chromosomal genome structure of Flemingia macrophylla.</title>
        <authorList>
            <person name="Ding Y."/>
            <person name="Zhao Y."/>
            <person name="Bi W."/>
            <person name="Wu M."/>
            <person name="Zhao G."/>
            <person name="Gong Y."/>
            <person name="Li W."/>
            <person name="Zhang P."/>
        </authorList>
    </citation>
    <scope>NUCLEOTIDE SEQUENCE [LARGE SCALE GENOMIC DNA]</scope>
    <source>
        <strain evidence="12">DYQJB</strain>
        <tissue evidence="12">Leaf</tissue>
    </source>
</reference>
<evidence type="ECO:0000256" key="9">
    <source>
        <dbReference type="PROSITE-ProRule" id="PRU00024"/>
    </source>
</evidence>
<keyword evidence="13" id="KW-1185">Reference proteome</keyword>
<protein>
    <recommendedName>
        <fullName evidence="11">B box-type domain-containing protein</fullName>
    </recommendedName>
</protein>
<keyword evidence="4 9" id="KW-0863">Zinc-finger</keyword>
<dbReference type="CDD" id="cd19821">
    <property type="entry name" value="Bbox1_BBX-like"/>
    <property type="match status" value="2"/>
</dbReference>
<feature type="region of interest" description="Disordered" evidence="10">
    <location>
        <begin position="202"/>
        <end position="225"/>
    </location>
</feature>
<keyword evidence="3" id="KW-0677">Repeat</keyword>
<evidence type="ECO:0000256" key="2">
    <source>
        <dbReference type="ARBA" id="ARBA00022723"/>
    </source>
</evidence>
<dbReference type="PANTHER" id="PTHR31832:SF68">
    <property type="entry name" value="B-BOX ZINC FINGER PROTEIN 22"/>
    <property type="match status" value="1"/>
</dbReference>
<dbReference type="SMART" id="SM00336">
    <property type="entry name" value="BBOX"/>
    <property type="match status" value="2"/>
</dbReference>
<sequence>MKIQCNVCEAAEAKVLCCADEAALCWECDEKVHAANKLATKHQRVPLSLSASHMPKCDICQEMVGYFFCLEDRALLCRNCDVSIHTANACVSGHQRFLLTGVRVGLEATERGASSSSVKSQSGEKISDVKSSSISRNVSSLPPQSNLNEVLPLQMGGIEEFLPNRVSYDGGYTTGNVSQWPIEEFIGLNEFSHYFNYMDGSSKADSGKHGDSDSSVLRSGEEEMDDDGFLGRVPDSCWTVPQIPSPPTASGLHWPKVSQYTSDNAMFVPDICFNRMQQPHHAHHNSAISKRRRQL</sequence>
<feature type="domain" description="B box-type" evidence="11">
    <location>
        <begin position="1"/>
        <end position="47"/>
    </location>
</feature>
<keyword evidence="6" id="KW-0805">Transcription regulation</keyword>
<dbReference type="EMBL" id="JBGMDY010000007">
    <property type="protein sequence ID" value="KAL2326837.1"/>
    <property type="molecule type" value="Genomic_DNA"/>
</dbReference>
<keyword evidence="8" id="KW-0539">Nucleus</keyword>
<evidence type="ECO:0000256" key="4">
    <source>
        <dbReference type="ARBA" id="ARBA00022771"/>
    </source>
</evidence>
<evidence type="ECO:0000256" key="3">
    <source>
        <dbReference type="ARBA" id="ARBA00022737"/>
    </source>
</evidence>
<feature type="domain" description="B box-type" evidence="11">
    <location>
        <begin position="52"/>
        <end position="99"/>
    </location>
</feature>
<comment type="caution">
    <text evidence="12">The sequence shown here is derived from an EMBL/GenBank/DDBJ whole genome shotgun (WGS) entry which is preliminary data.</text>
</comment>
<evidence type="ECO:0000256" key="6">
    <source>
        <dbReference type="ARBA" id="ARBA00023015"/>
    </source>
</evidence>
<keyword evidence="2" id="KW-0479">Metal-binding</keyword>
<dbReference type="PANTHER" id="PTHR31832">
    <property type="entry name" value="B-BOX ZINC FINGER PROTEIN 22"/>
    <property type="match status" value="1"/>
</dbReference>
<comment type="subcellular location">
    <subcellularLocation>
        <location evidence="1">Nucleus</location>
    </subcellularLocation>
</comment>
<dbReference type="InterPro" id="IPR051979">
    <property type="entry name" value="B-box_zinc_finger"/>
</dbReference>
<evidence type="ECO:0000313" key="12">
    <source>
        <dbReference type="EMBL" id="KAL2326837.1"/>
    </source>
</evidence>
<evidence type="ECO:0000256" key="5">
    <source>
        <dbReference type="ARBA" id="ARBA00022833"/>
    </source>
</evidence>
<dbReference type="GO" id="GO:0005634">
    <property type="term" value="C:nucleus"/>
    <property type="evidence" value="ECO:0007669"/>
    <property type="project" value="UniProtKB-SubCell"/>
</dbReference>
<name>A0ABD1LTL2_9FABA</name>
<evidence type="ECO:0000256" key="8">
    <source>
        <dbReference type="ARBA" id="ARBA00023242"/>
    </source>
</evidence>
<dbReference type="AlphaFoldDB" id="A0ABD1LTL2"/>
<evidence type="ECO:0000256" key="7">
    <source>
        <dbReference type="ARBA" id="ARBA00023163"/>
    </source>
</evidence>